<evidence type="ECO:0000256" key="3">
    <source>
        <dbReference type="ARBA" id="ARBA00022692"/>
    </source>
</evidence>
<feature type="transmembrane region" description="Helical" evidence="6">
    <location>
        <begin position="162"/>
        <end position="179"/>
    </location>
</feature>
<dbReference type="GO" id="GO:0005886">
    <property type="term" value="C:plasma membrane"/>
    <property type="evidence" value="ECO:0007669"/>
    <property type="project" value="UniProtKB-SubCell"/>
</dbReference>
<comment type="caution">
    <text evidence="6">Lacks conserved residue(s) required for the propagation of feature annotation.</text>
</comment>
<name>A0A2Z4GEL1_9BACT</name>
<dbReference type="Proteomes" id="UP000249873">
    <property type="component" value="Chromosome"/>
</dbReference>
<dbReference type="KEGG" id="als:DJ013_16970"/>
<accession>A0A2Z4GEL1</accession>
<proteinExistence type="inferred from homology"/>
<dbReference type="AlphaFoldDB" id="A0A2Z4GEL1"/>
<evidence type="ECO:0000313" key="8">
    <source>
        <dbReference type="EMBL" id="AWV99772.1"/>
    </source>
</evidence>
<keyword evidence="4 6" id="KW-1133">Transmembrane helix</keyword>
<protein>
    <recommendedName>
        <fullName evidence="6">TVP38/TMEM64 family membrane protein</fullName>
    </recommendedName>
</protein>
<dbReference type="PANTHER" id="PTHR12677">
    <property type="entry name" value="GOLGI APPARATUS MEMBRANE PROTEIN TVP38-RELATED"/>
    <property type="match status" value="1"/>
</dbReference>
<comment type="similarity">
    <text evidence="6">Belongs to the TVP38/TMEM64 family.</text>
</comment>
<dbReference type="InterPro" id="IPR015414">
    <property type="entry name" value="TMEM64"/>
</dbReference>
<dbReference type="RefSeq" id="WP_111373140.1">
    <property type="nucleotide sequence ID" value="NZ_CP029480.1"/>
</dbReference>
<evidence type="ECO:0000256" key="5">
    <source>
        <dbReference type="ARBA" id="ARBA00023136"/>
    </source>
</evidence>
<feature type="domain" description="VTT" evidence="7">
    <location>
        <begin position="66"/>
        <end position="181"/>
    </location>
</feature>
<keyword evidence="2 6" id="KW-1003">Cell membrane</keyword>
<feature type="transmembrane region" description="Helical" evidence="6">
    <location>
        <begin position="83"/>
        <end position="101"/>
    </location>
</feature>
<evidence type="ECO:0000259" key="7">
    <source>
        <dbReference type="Pfam" id="PF09335"/>
    </source>
</evidence>
<dbReference type="PANTHER" id="PTHR12677:SF59">
    <property type="entry name" value="GOLGI APPARATUS MEMBRANE PROTEIN TVP38-RELATED"/>
    <property type="match status" value="1"/>
</dbReference>
<evidence type="ECO:0000256" key="6">
    <source>
        <dbReference type="RuleBase" id="RU366058"/>
    </source>
</evidence>
<feature type="transmembrane region" description="Helical" evidence="6">
    <location>
        <begin position="12"/>
        <end position="35"/>
    </location>
</feature>
<comment type="subcellular location">
    <subcellularLocation>
        <location evidence="1 6">Cell membrane</location>
        <topology evidence="1 6">Multi-pass membrane protein</topology>
    </subcellularLocation>
</comment>
<evidence type="ECO:0000256" key="1">
    <source>
        <dbReference type="ARBA" id="ARBA00004651"/>
    </source>
</evidence>
<gene>
    <name evidence="8" type="ORF">DJ013_16970</name>
</gene>
<dbReference type="EMBL" id="CP029480">
    <property type="protein sequence ID" value="AWV99772.1"/>
    <property type="molecule type" value="Genomic_DNA"/>
</dbReference>
<organism evidence="8 9">
    <name type="scientific">Arcticibacterium luteifluviistationis</name>
    <dbReference type="NCBI Taxonomy" id="1784714"/>
    <lineage>
        <taxon>Bacteria</taxon>
        <taxon>Pseudomonadati</taxon>
        <taxon>Bacteroidota</taxon>
        <taxon>Cytophagia</taxon>
        <taxon>Cytophagales</taxon>
        <taxon>Leadbetterellaceae</taxon>
        <taxon>Arcticibacterium</taxon>
    </lineage>
</organism>
<keyword evidence="5 6" id="KW-0472">Membrane</keyword>
<sequence>MKKAFKRYLSIPVLTSVVLMIVPLLTTSFLGYFFINNEEYFSSMASTEWISFCLLGIFSQALALTPPTFCALVLGYFWGWQTLPWLFIINLLSIYLINRIVRALDQNRFTGFIEANPKAKKLLESIKTDELKIITLTKLSPVLPFTLTNVIFTLSGAKLKNILLGGFLGMIPRTLVSLWTGTQAKEIQRLLKDPNSGSFQQILLIGLILISLVGLVWVINKAVKRV</sequence>
<evidence type="ECO:0000256" key="2">
    <source>
        <dbReference type="ARBA" id="ARBA00022475"/>
    </source>
</evidence>
<dbReference type="OrthoDB" id="6194207at2"/>
<feature type="transmembrane region" description="Helical" evidence="6">
    <location>
        <begin position="199"/>
        <end position="219"/>
    </location>
</feature>
<keyword evidence="3 6" id="KW-0812">Transmembrane</keyword>
<keyword evidence="9" id="KW-1185">Reference proteome</keyword>
<dbReference type="Pfam" id="PF09335">
    <property type="entry name" value="VTT_dom"/>
    <property type="match status" value="1"/>
</dbReference>
<dbReference type="InterPro" id="IPR032816">
    <property type="entry name" value="VTT_dom"/>
</dbReference>
<evidence type="ECO:0000313" key="9">
    <source>
        <dbReference type="Proteomes" id="UP000249873"/>
    </source>
</evidence>
<evidence type="ECO:0000256" key="4">
    <source>
        <dbReference type="ARBA" id="ARBA00022989"/>
    </source>
</evidence>
<reference evidence="8 9" key="1">
    <citation type="submission" date="2018-05" db="EMBL/GenBank/DDBJ databases">
        <title>Complete genome sequence of Arcticibacterium luteifluviistationis SM1504T, a cytophagaceae bacterium isolated from Arctic surface seawater.</title>
        <authorList>
            <person name="Li Y."/>
            <person name="Qin Q.-L."/>
        </authorList>
    </citation>
    <scope>NUCLEOTIDE SEQUENCE [LARGE SCALE GENOMIC DNA]</scope>
    <source>
        <strain evidence="8 9">SM1504</strain>
    </source>
</reference>